<keyword evidence="5" id="KW-1185">Reference proteome</keyword>
<comment type="caution">
    <text evidence="4">The sequence shown here is derived from an EMBL/GenBank/DDBJ whole genome shotgun (WGS) entry which is preliminary data.</text>
</comment>
<gene>
    <name evidence="4" type="ORF">PSACC_02447</name>
</gene>
<dbReference type="AlphaFoldDB" id="A0A2H9TJ15"/>
<evidence type="ECO:0000313" key="4">
    <source>
        <dbReference type="EMBL" id="PJF17743.1"/>
    </source>
</evidence>
<feature type="region of interest" description="Disordered" evidence="2">
    <location>
        <begin position="61"/>
        <end position="100"/>
    </location>
</feature>
<accession>A0A2H9TJ15</accession>
<dbReference type="STRING" id="1246581.A0A2H9TJ15"/>
<sequence>MGVLSKLLHSLVPKTLTGIILLVLPLAAAVVVIVYPHAVSQLVMREDPNRLLEELTADEAGKNKKKAQKKVKREAVKKDVAKEESEESSTESLNEDEKLSQLVRMQEKKAQATKKPLKSEKNPIASKIQAPSFAAVVANVQSSATASSVEPPTFAAVVSSGQSPVTASDVQSPTTAAIEVASDGKEDEGWTRVPTKEEEIAVTLRTRVANLTRQLEASTSESAELKSLVQREEKRAMEAERELKDRSRSFQIRWVEMESEISSLKNSKAGLMSKVDELLSVSSEFTAHSETIKAQEAKITSLETALNASSTQESKTRSELGQVKAHLAAEKDSLAELKHNCIAINEQANNLMAQLEQSKLSQTELKENIRYLENELVTSQNNTKTDTIIADLQQKLDASIEETQKVLSEKDVLAAKLESSNSEQAAQIGELKGQIQVLEDRTEELQAISAKLEIAEKKVTEVEGENHRLQAVITTMKAQASSSLELQEKIAALEESLAKSQITESSKVKEVEAENQRLESTISSMTLLSKECEDKIAVLEASLAESQATESSKVKEVEAENQRLESTISSMTSLSKELEDKVAVLEESLAKSQTADSSKLKEVEAENQRLESAISSMTLLSKDFEDKIAVLEASLTESQAIENAKVKEFEAENQRLESAFSSMTSLSKELEEKIATFDEKFASLESSLQASQTERIKLAAELEEAQLRAVESAKLLEKADKKYDLLNKVAEAKYEAFKQEITALTSTA</sequence>
<keyword evidence="3" id="KW-0812">Transmembrane</keyword>
<proteinExistence type="predicted"/>
<organism evidence="4 5">
    <name type="scientific">Paramicrosporidium saccamoebae</name>
    <dbReference type="NCBI Taxonomy" id="1246581"/>
    <lineage>
        <taxon>Eukaryota</taxon>
        <taxon>Fungi</taxon>
        <taxon>Fungi incertae sedis</taxon>
        <taxon>Cryptomycota</taxon>
        <taxon>Cryptomycota incertae sedis</taxon>
        <taxon>Paramicrosporidium</taxon>
    </lineage>
</organism>
<dbReference type="EMBL" id="MTSL01000161">
    <property type="protein sequence ID" value="PJF17743.1"/>
    <property type="molecule type" value="Genomic_DNA"/>
</dbReference>
<feature type="coiled-coil region" evidence="1">
    <location>
        <begin position="201"/>
        <end position="249"/>
    </location>
</feature>
<feature type="compositionally biased region" description="Basic and acidic residues" evidence="2">
    <location>
        <begin position="73"/>
        <end position="83"/>
    </location>
</feature>
<evidence type="ECO:0000256" key="1">
    <source>
        <dbReference type="SAM" id="Coils"/>
    </source>
</evidence>
<evidence type="ECO:0000256" key="2">
    <source>
        <dbReference type="SAM" id="MobiDB-lite"/>
    </source>
</evidence>
<feature type="compositionally biased region" description="Basic residues" evidence="2">
    <location>
        <begin position="63"/>
        <end position="72"/>
    </location>
</feature>
<dbReference type="Proteomes" id="UP000240830">
    <property type="component" value="Unassembled WGS sequence"/>
</dbReference>
<reference evidence="4 5" key="1">
    <citation type="submission" date="2016-10" db="EMBL/GenBank/DDBJ databases">
        <title>The genome of Paramicrosporidium saccamoebae is the missing link in understanding Cryptomycota and Microsporidia evolution.</title>
        <authorList>
            <person name="Quandt C.A."/>
            <person name="Beaudet D."/>
            <person name="Corsaro D."/>
            <person name="Michel R."/>
            <person name="Corradi N."/>
            <person name="James T."/>
        </authorList>
    </citation>
    <scope>NUCLEOTIDE SEQUENCE [LARGE SCALE GENOMIC DNA]</scope>
    <source>
        <strain evidence="4 5">KSL3</strain>
    </source>
</reference>
<name>A0A2H9TJ15_9FUNG</name>
<protein>
    <submittedName>
        <fullName evidence="4">Uncharacterized protein</fullName>
    </submittedName>
</protein>
<evidence type="ECO:0000256" key="3">
    <source>
        <dbReference type="SAM" id="Phobius"/>
    </source>
</evidence>
<keyword evidence="1" id="KW-0175">Coiled coil</keyword>
<evidence type="ECO:0000313" key="5">
    <source>
        <dbReference type="Proteomes" id="UP000240830"/>
    </source>
</evidence>
<keyword evidence="3" id="KW-0472">Membrane</keyword>
<keyword evidence="3" id="KW-1133">Transmembrane helix</keyword>
<feature type="coiled-coil region" evidence="1">
    <location>
        <begin position="334"/>
        <end position="747"/>
    </location>
</feature>
<feature type="transmembrane region" description="Helical" evidence="3">
    <location>
        <begin position="15"/>
        <end position="35"/>
    </location>
</feature>